<evidence type="ECO:0000256" key="1">
    <source>
        <dbReference type="ARBA" id="ARBA00022490"/>
    </source>
</evidence>
<organism evidence="6 7">
    <name type="scientific">Dufourea novaeangliae</name>
    <name type="common">Sweat bee</name>
    <dbReference type="NCBI Taxonomy" id="178035"/>
    <lineage>
        <taxon>Eukaryota</taxon>
        <taxon>Metazoa</taxon>
        <taxon>Ecdysozoa</taxon>
        <taxon>Arthropoda</taxon>
        <taxon>Hexapoda</taxon>
        <taxon>Insecta</taxon>
        <taxon>Pterygota</taxon>
        <taxon>Neoptera</taxon>
        <taxon>Endopterygota</taxon>
        <taxon>Hymenoptera</taxon>
        <taxon>Apocrita</taxon>
        <taxon>Aculeata</taxon>
        <taxon>Apoidea</taxon>
        <taxon>Anthophila</taxon>
        <taxon>Halictidae</taxon>
        <taxon>Rophitinae</taxon>
        <taxon>Dufourea</taxon>
    </lineage>
</organism>
<dbReference type="PROSITE" id="PS50082">
    <property type="entry name" value="WD_REPEATS_2"/>
    <property type="match status" value="1"/>
</dbReference>
<dbReference type="Proteomes" id="UP000076502">
    <property type="component" value="Unassembled WGS sequence"/>
</dbReference>
<dbReference type="InterPro" id="IPR001680">
    <property type="entry name" value="WD40_rpt"/>
</dbReference>
<accession>A0A154PT21</accession>
<evidence type="ECO:0000256" key="5">
    <source>
        <dbReference type="SAM" id="MobiDB-lite"/>
    </source>
</evidence>
<dbReference type="EMBL" id="KQ435207">
    <property type="protein sequence ID" value="KZC15061.1"/>
    <property type="molecule type" value="Genomic_DNA"/>
</dbReference>
<evidence type="ECO:0000256" key="2">
    <source>
        <dbReference type="ARBA" id="ARBA00022574"/>
    </source>
</evidence>
<dbReference type="GO" id="GO:0045504">
    <property type="term" value="F:dynein heavy chain binding"/>
    <property type="evidence" value="ECO:0007669"/>
    <property type="project" value="TreeGrafter"/>
</dbReference>
<dbReference type="PANTHER" id="PTHR12442:SF5">
    <property type="entry name" value="DYNEIN AXONEMAL INTERMEDIATE CHAIN 3"/>
    <property type="match status" value="1"/>
</dbReference>
<evidence type="ECO:0000256" key="4">
    <source>
        <dbReference type="PROSITE-ProRule" id="PRU00221"/>
    </source>
</evidence>
<sequence>MDAESNRSVEGDEEDEQKEVKIRNLEKNDVDIDQFESSIYVYDLFDEVEEYEYVSKYEKEWDDVERDERLLSREPVDWEKEVKETVHLEIEPKERRRTIYQLDSYASSGPSVHDILKLGSIDDIAKQEPRKEIRYSTSMGMPGIARINLSPLTQKVIGCVIGENVSTEYPWVYIRKEIIQDNIDLHEESSDFLPVKDKIYEFPDQKILIGYVPSLTQEGQFYICLTPEGQEAVIEYIRKQREGLENRVRNAVYKPLGKWEELGSSVEIEATIVTNTRPLLELEYISTAEVLNTELQLVDRAVDDQIDGYVELLPYRQTFENISRRLMQNATQVTRKIRDIEAQTVISTPTNCWSQYGYEYKSPDISSFNEEQLDQLRNFLRRFTDEVCDEVLLNDTWDIYTNDYMNLVHNSRDTQWSVPESYKEHLSFHYGTHVVEKVINDVSWHTLWTGVLFAAYTRYSKSHRLVGPKLIEDVLKADHDNYVLVWSFNDSLTPKLILECTREVTTVVVWHIPGKIEQIETVIVKTPAQVKHKLAIRHLTTWLRQISGTCTIRPTAMSSLKDSQRGTITHISWLPPYNKVDENGIISSLPEDVAEDELTVQFLTASDDGTIAFWDLKRQKLKSDKHRIAKKKWPLKRPATMKAASPYKHLDRIFQPHYLLIVQHPDISRRVRITTLSIFVPTFEKKRVDLVPPAKDITVRRFFKNIVEKPDYEMLPRICVGTVEGDFGCVEWKGFEFSTDVTVHTETCEWSWCKKVHDGPITHSVRPRIYNDIVATIGGKIFAIWKETFDTPLMWKKSTVGYSAASWGSYRPTVLILARMDGSIEIWDFVVKSEEPCIVQSLSGRIITGIYTHPLYLNPQCVGFCDFNGALRMFLPPDTFLKSDKANERWMTNFIKRQVMRIENCRNWQKLWRETHHEIIEEKQRLVQHITERKKLEETERAKDKLAEADTTTSEVAKTTTTPLEIIAEARERWKAMELKRMQHVLLEKKGLRKDELERQREPILKMREDAQKKKEKLQETLNMQNDICNHTMSMFFPERQPENVRVSLSPPMQSGPRKTQMDVTLTDTILQGEVLQDVSYIDPDEEIVYNFMETQTEVLAYLQKNPLIHTFDWRTTLREGKSRRVSMDYQLENKFNKAKKK</sequence>
<protein>
    <submittedName>
        <fullName evidence="6">WD repeat-containing protein 63</fullName>
    </submittedName>
</protein>
<dbReference type="GO" id="GO:0045503">
    <property type="term" value="F:dynein light chain binding"/>
    <property type="evidence" value="ECO:0007669"/>
    <property type="project" value="TreeGrafter"/>
</dbReference>
<dbReference type="GO" id="GO:0060294">
    <property type="term" value="P:cilium movement involved in cell motility"/>
    <property type="evidence" value="ECO:0007669"/>
    <property type="project" value="TreeGrafter"/>
</dbReference>
<reference evidence="6 7" key="1">
    <citation type="submission" date="2015-07" db="EMBL/GenBank/DDBJ databases">
        <title>The genome of Dufourea novaeangliae.</title>
        <authorList>
            <person name="Pan H."/>
            <person name="Kapheim K."/>
        </authorList>
    </citation>
    <scope>NUCLEOTIDE SEQUENCE [LARGE SCALE GENOMIC DNA]</scope>
    <source>
        <strain evidence="6">0120121106</strain>
        <tissue evidence="6">Whole body</tissue>
    </source>
</reference>
<name>A0A154PT21_DUFNO</name>
<feature type="compositionally biased region" description="Basic and acidic residues" evidence="5">
    <location>
        <begin position="1"/>
        <end position="10"/>
    </location>
</feature>
<dbReference type="PANTHER" id="PTHR12442">
    <property type="entry name" value="DYNEIN INTERMEDIATE CHAIN"/>
    <property type="match status" value="1"/>
</dbReference>
<dbReference type="InterPro" id="IPR050687">
    <property type="entry name" value="Dynein_IC"/>
</dbReference>
<proteinExistence type="predicted"/>
<dbReference type="GO" id="GO:0036159">
    <property type="term" value="P:inner dynein arm assembly"/>
    <property type="evidence" value="ECO:0007669"/>
    <property type="project" value="TreeGrafter"/>
</dbReference>
<keyword evidence="2 4" id="KW-0853">WD repeat</keyword>
<keyword evidence="3" id="KW-0677">Repeat</keyword>
<dbReference type="STRING" id="178035.A0A154PT21"/>
<keyword evidence="1" id="KW-0963">Cytoplasm</keyword>
<feature type="repeat" description="WD" evidence="4">
    <location>
        <begin position="602"/>
        <end position="624"/>
    </location>
</feature>
<gene>
    <name evidence="6" type="ORF">WN55_09363</name>
</gene>
<dbReference type="AlphaFoldDB" id="A0A154PT21"/>
<dbReference type="GO" id="GO:0036156">
    <property type="term" value="C:inner dynein arm"/>
    <property type="evidence" value="ECO:0007669"/>
    <property type="project" value="TreeGrafter"/>
</dbReference>
<feature type="region of interest" description="Disordered" evidence="5">
    <location>
        <begin position="1"/>
        <end position="22"/>
    </location>
</feature>
<evidence type="ECO:0000313" key="6">
    <source>
        <dbReference type="EMBL" id="KZC15061.1"/>
    </source>
</evidence>
<keyword evidence="7" id="KW-1185">Reference proteome</keyword>
<dbReference type="InterPro" id="IPR036322">
    <property type="entry name" value="WD40_repeat_dom_sf"/>
</dbReference>
<evidence type="ECO:0000313" key="7">
    <source>
        <dbReference type="Proteomes" id="UP000076502"/>
    </source>
</evidence>
<dbReference type="OrthoDB" id="6619788at2759"/>
<dbReference type="SUPFAM" id="SSF50978">
    <property type="entry name" value="WD40 repeat-like"/>
    <property type="match status" value="1"/>
</dbReference>
<evidence type="ECO:0000256" key="3">
    <source>
        <dbReference type="ARBA" id="ARBA00022737"/>
    </source>
</evidence>